<feature type="transmembrane region" description="Helical" evidence="1">
    <location>
        <begin position="99"/>
        <end position="121"/>
    </location>
</feature>
<dbReference type="Proteomes" id="UP000028705">
    <property type="component" value="Unassembled WGS sequence"/>
</dbReference>
<accession>A0A086A2K2</accession>
<feature type="transmembrane region" description="Helical" evidence="1">
    <location>
        <begin position="70"/>
        <end position="93"/>
    </location>
</feature>
<dbReference type="OrthoDB" id="1263016at2"/>
<dbReference type="AlphaFoldDB" id="A0A086A2K2"/>
<dbReference type="eggNOG" id="ENOG5032NIC">
    <property type="taxonomic scope" value="Bacteria"/>
</dbReference>
<organism evidence="2 3">
    <name type="scientific">Chryseobacterium soli</name>
    <dbReference type="NCBI Taxonomy" id="445961"/>
    <lineage>
        <taxon>Bacteria</taxon>
        <taxon>Pseudomonadati</taxon>
        <taxon>Bacteroidota</taxon>
        <taxon>Flavobacteriia</taxon>
        <taxon>Flavobacteriales</taxon>
        <taxon>Weeksellaceae</taxon>
        <taxon>Chryseobacterium group</taxon>
        <taxon>Chryseobacterium</taxon>
    </lineage>
</organism>
<keyword evidence="1" id="KW-1133">Transmembrane helix</keyword>
<evidence type="ECO:0000313" key="2">
    <source>
        <dbReference type="EMBL" id="KFF10916.1"/>
    </source>
</evidence>
<dbReference type="RefSeq" id="WP_034713693.1">
    <property type="nucleotide sequence ID" value="NZ_JAODPJ010000008.1"/>
</dbReference>
<evidence type="ECO:0000256" key="1">
    <source>
        <dbReference type="SAM" id="Phobius"/>
    </source>
</evidence>
<gene>
    <name evidence="2" type="ORF">IW15_17225</name>
</gene>
<feature type="transmembrane region" description="Helical" evidence="1">
    <location>
        <begin position="34"/>
        <end position="58"/>
    </location>
</feature>
<keyword evidence="3" id="KW-1185">Reference proteome</keyword>
<name>A0A086A2K2_9FLAO</name>
<feature type="transmembrane region" description="Helical" evidence="1">
    <location>
        <begin position="12"/>
        <end position="28"/>
    </location>
</feature>
<sequence>MKTILKYDSKIQLVLIILFVLTLFATIFSDGNFIITILLIEFFLIAAVQYSLNVIKFFSKTYLKTDSRKVYMFLSTYVVTGFFILVVFNPISIDGLRDIFELMVITWMILSPVLIFQSLFISCSDSKIMKSPL</sequence>
<protein>
    <submittedName>
        <fullName evidence="2">Uncharacterized protein</fullName>
    </submittedName>
</protein>
<keyword evidence="1" id="KW-0812">Transmembrane</keyword>
<reference evidence="2 3" key="1">
    <citation type="submission" date="2014-07" db="EMBL/GenBank/DDBJ databases">
        <title>Genome of Chryseobacterium soli DSM 19298.</title>
        <authorList>
            <person name="Stropko S.J."/>
            <person name="Pipes S.E."/>
            <person name="Newman J."/>
        </authorList>
    </citation>
    <scope>NUCLEOTIDE SEQUENCE [LARGE SCALE GENOMIC DNA]</scope>
    <source>
        <strain evidence="2 3">DSM 19298</strain>
    </source>
</reference>
<proteinExistence type="predicted"/>
<evidence type="ECO:0000313" key="3">
    <source>
        <dbReference type="Proteomes" id="UP000028705"/>
    </source>
</evidence>
<keyword evidence="1" id="KW-0472">Membrane</keyword>
<comment type="caution">
    <text evidence="2">The sequence shown here is derived from an EMBL/GenBank/DDBJ whole genome shotgun (WGS) entry which is preliminary data.</text>
</comment>
<dbReference type="STRING" id="445961.IW15_17225"/>
<dbReference type="EMBL" id="JPRH01000008">
    <property type="protein sequence ID" value="KFF10916.1"/>
    <property type="molecule type" value="Genomic_DNA"/>
</dbReference>